<reference evidence="2 3" key="1">
    <citation type="submission" date="2019-05" db="EMBL/GenBank/DDBJ databases">
        <title>Another draft genome of Portunus trituberculatus and its Hox gene families provides insights of decapod evolution.</title>
        <authorList>
            <person name="Jeong J.-H."/>
            <person name="Song I."/>
            <person name="Kim S."/>
            <person name="Choi T."/>
            <person name="Kim D."/>
            <person name="Ryu S."/>
            <person name="Kim W."/>
        </authorList>
    </citation>
    <scope>NUCLEOTIDE SEQUENCE [LARGE SCALE GENOMIC DNA]</scope>
    <source>
        <tissue evidence="2">Muscle</tissue>
    </source>
</reference>
<evidence type="ECO:0000313" key="3">
    <source>
        <dbReference type="Proteomes" id="UP000324222"/>
    </source>
</evidence>
<organism evidence="2 3">
    <name type="scientific">Portunus trituberculatus</name>
    <name type="common">Swimming crab</name>
    <name type="synonym">Neptunus trituberculatus</name>
    <dbReference type="NCBI Taxonomy" id="210409"/>
    <lineage>
        <taxon>Eukaryota</taxon>
        <taxon>Metazoa</taxon>
        <taxon>Ecdysozoa</taxon>
        <taxon>Arthropoda</taxon>
        <taxon>Crustacea</taxon>
        <taxon>Multicrustacea</taxon>
        <taxon>Malacostraca</taxon>
        <taxon>Eumalacostraca</taxon>
        <taxon>Eucarida</taxon>
        <taxon>Decapoda</taxon>
        <taxon>Pleocyemata</taxon>
        <taxon>Brachyura</taxon>
        <taxon>Eubrachyura</taxon>
        <taxon>Portunoidea</taxon>
        <taxon>Portunidae</taxon>
        <taxon>Portuninae</taxon>
        <taxon>Portunus</taxon>
    </lineage>
</organism>
<accession>A0A5B7GCR0</accession>
<dbReference type="Pfam" id="PF00536">
    <property type="entry name" value="SAM_1"/>
    <property type="match status" value="1"/>
</dbReference>
<dbReference type="EMBL" id="VSRR010013101">
    <property type="protein sequence ID" value="MPC55356.1"/>
    <property type="molecule type" value="Genomic_DNA"/>
</dbReference>
<evidence type="ECO:0000313" key="2">
    <source>
        <dbReference type="EMBL" id="MPC55356.1"/>
    </source>
</evidence>
<dbReference type="InterPro" id="IPR001660">
    <property type="entry name" value="SAM"/>
</dbReference>
<proteinExistence type="predicted"/>
<protein>
    <submittedName>
        <fullName evidence="2">Protein bicaudal C 1</fullName>
    </submittedName>
</protein>
<gene>
    <name evidence="2" type="primary">BICC1</name>
    <name evidence="2" type="ORF">E2C01_049289</name>
</gene>
<dbReference type="InterPro" id="IPR013761">
    <property type="entry name" value="SAM/pointed_sf"/>
</dbReference>
<sequence>MHGVLVVSFEVRVDDISGWDDSGGGRHDVFLGQEVDLKMFLSLEDYELKELGITIFGHRKRILMAIKGGWWWWWWRQRRRRHCHLMVQDVMPQAPHLEITDSPKGGPPHFKNHRCRANTTKAVLPSLALAYLSLCLKGEDRHGSLTYHCFNLEPVCHSCRSSRLSSQFHVTISFPEH</sequence>
<comment type="caution">
    <text evidence="2">The sequence shown here is derived from an EMBL/GenBank/DDBJ whole genome shotgun (WGS) entry which is preliminary data.</text>
</comment>
<evidence type="ECO:0000259" key="1">
    <source>
        <dbReference type="PROSITE" id="PS50105"/>
    </source>
</evidence>
<dbReference type="SUPFAM" id="SSF47769">
    <property type="entry name" value="SAM/Pointed domain"/>
    <property type="match status" value="1"/>
</dbReference>
<dbReference type="AlphaFoldDB" id="A0A5B7GCR0"/>
<dbReference type="OrthoDB" id="271862at2759"/>
<name>A0A5B7GCR0_PORTR</name>
<feature type="domain" description="SAM" evidence="1">
    <location>
        <begin position="11"/>
        <end position="67"/>
    </location>
</feature>
<dbReference type="PROSITE" id="PS50105">
    <property type="entry name" value="SAM_DOMAIN"/>
    <property type="match status" value="1"/>
</dbReference>
<dbReference type="Proteomes" id="UP000324222">
    <property type="component" value="Unassembled WGS sequence"/>
</dbReference>
<keyword evidence="3" id="KW-1185">Reference proteome</keyword>
<dbReference type="Gene3D" id="1.10.150.50">
    <property type="entry name" value="Transcription Factor, Ets-1"/>
    <property type="match status" value="1"/>
</dbReference>